<evidence type="ECO:0000313" key="1">
    <source>
        <dbReference type="EMBL" id="MEH2559055.1"/>
    </source>
</evidence>
<reference evidence="1 2" key="1">
    <citation type="submission" date="2024-02" db="EMBL/GenBank/DDBJ databases">
        <title>Adaptive strategies in a cosmopolitan and abundant soil bacterium.</title>
        <authorList>
            <person name="Carini P."/>
        </authorList>
    </citation>
    <scope>NUCLEOTIDE SEQUENCE [LARGE SCALE GENOMIC DNA]</scope>
    <source>
        <strain evidence="1 2">AZCC 1608</strain>
    </source>
</reference>
<comment type="caution">
    <text evidence="1">The sequence shown here is derived from an EMBL/GenBank/DDBJ whole genome shotgun (WGS) entry which is preliminary data.</text>
</comment>
<name>A0ABU8BKN0_9BRAD</name>
<sequence>MRGRPAFMPAVNRSEIGVRARRDGYPQNLPKNFNLNINQYQSGRLTCVPFC</sequence>
<gene>
    <name evidence="1" type="ORF">V1286_006584</name>
</gene>
<keyword evidence="2" id="KW-1185">Reference proteome</keyword>
<protein>
    <submittedName>
        <fullName evidence="1">Uncharacterized protein</fullName>
    </submittedName>
</protein>
<evidence type="ECO:0000313" key="2">
    <source>
        <dbReference type="Proteomes" id="UP001364224"/>
    </source>
</evidence>
<dbReference type="Proteomes" id="UP001364224">
    <property type="component" value="Unassembled WGS sequence"/>
</dbReference>
<dbReference type="EMBL" id="JAZHRV010000001">
    <property type="protein sequence ID" value="MEH2559055.1"/>
    <property type="molecule type" value="Genomic_DNA"/>
</dbReference>
<proteinExistence type="predicted"/>
<accession>A0ABU8BKN0</accession>
<organism evidence="1 2">
    <name type="scientific">Bradyrhizobium algeriense</name>
    <dbReference type="NCBI Taxonomy" id="634784"/>
    <lineage>
        <taxon>Bacteria</taxon>
        <taxon>Pseudomonadati</taxon>
        <taxon>Pseudomonadota</taxon>
        <taxon>Alphaproteobacteria</taxon>
        <taxon>Hyphomicrobiales</taxon>
        <taxon>Nitrobacteraceae</taxon>
        <taxon>Bradyrhizobium</taxon>
    </lineage>
</organism>